<dbReference type="Gene3D" id="1.10.260.40">
    <property type="entry name" value="lambda repressor-like DNA-binding domains"/>
    <property type="match status" value="1"/>
</dbReference>
<protein>
    <submittedName>
        <fullName evidence="2">Helix-turn-helix transcriptional regulator</fullName>
    </submittedName>
</protein>
<evidence type="ECO:0000313" key="3">
    <source>
        <dbReference type="Proteomes" id="UP001231941"/>
    </source>
</evidence>
<dbReference type="SMART" id="SM00530">
    <property type="entry name" value="HTH_XRE"/>
    <property type="match status" value="1"/>
</dbReference>
<evidence type="ECO:0000259" key="1">
    <source>
        <dbReference type="PROSITE" id="PS50943"/>
    </source>
</evidence>
<evidence type="ECO:0000313" key="2">
    <source>
        <dbReference type="EMBL" id="MDP5275245.1"/>
    </source>
</evidence>
<feature type="domain" description="HTH cro/C1-type" evidence="1">
    <location>
        <begin position="13"/>
        <end position="65"/>
    </location>
</feature>
<dbReference type="InterPro" id="IPR001387">
    <property type="entry name" value="Cro/C1-type_HTH"/>
</dbReference>
<reference evidence="2 3" key="1">
    <citation type="submission" date="2023-08" db="EMBL/GenBank/DDBJ databases">
        <authorList>
            <person name="Park J.-S."/>
        </authorList>
    </citation>
    <scope>NUCLEOTIDE SEQUENCE [LARGE SCALE GENOMIC DNA]</scope>
    <source>
        <strain evidence="2 3">2205SS18-9</strain>
    </source>
</reference>
<comment type="caution">
    <text evidence="2">The sequence shown here is derived from an EMBL/GenBank/DDBJ whole genome shotgun (WGS) entry which is preliminary data.</text>
</comment>
<accession>A0ABT9J0V2</accession>
<dbReference type="RefSeq" id="WP_305992554.1">
    <property type="nucleotide sequence ID" value="NZ_JAVAMP010000006.1"/>
</dbReference>
<dbReference type="Proteomes" id="UP001231941">
    <property type="component" value="Unassembled WGS sequence"/>
</dbReference>
<proteinExistence type="predicted"/>
<dbReference type="Pfam" id="PF01381">
    <property type="entry name" value="HTH_3"/>
    <property type="match status" value="1"/>
</dbReference>
<dbReference type="EMBL" id="JAVAMP010000006">
    <property type="protein sequence ID" value="MDP5275245.1"/>
    <property type="molecule type" value="Genomic_DNA"/>
</dbReference>
<dbReference type="CDD" id="cd00093">
    <property type="entry name" value="HTH_XRE"/>
    <property type="match status" value="1"/>
</dbReference>
<organism evidence="2 3">
    <name type="scientific">Chengkuizengella axinellae</name>
    <dbReference type="NCBI Taxonomy" id="3064388"/>
    <lineage>
        <taxon>Bacteria</taxon>
        <taxon>Bacillati</taxon>
        <taxon>Bacillota</taxon>
        <taxon>Bacilli</taxon>
        <taxon>Bacillales</taxon>
        <taxon>Paenibacillaceae</taxon>
        <taxon>Chengkuizengella</taxon>
    </lineage>
</organism>
<dbReference type="PROSITE" id="PS50943">
    <property type="entry name" value="HTH_CROC1"/>
    <property type="match status" value="1"/>
</dbReference>
<gene>
    <name evidence="2" type="ORF">Q5Y73_14100</name>
</gene>
<name>A0ABT9J0V2_9BACL</name>
<sequence length="79" mass="9216">MPRLRAGRCRLPELLKQNKMNQREFGKRINVSDSFVSKIISGEKTFSLNKAKEASMVLNCYIDDLYDWDVVPNYESDIE</sequence>
<dbReference type="InterPro" id="IPR010982">
    <property type="entry name" value="Lambda_DNA-bd_dom_sf"/>
</dbReference>
<keyword evidence="3" id="KW-1185">Reference proteome</keyword>
<dbReference type="SUPFAM" id="SSF47413">
    <property type="entry name" value="lambda repressor-like DNA-binding domains"/>
    <property type="match status" value="1"/>
</dbReference>